<keyword evidence="2" id="KW-1185">Reference proteome</keyword>
<dbReference type="AlphaFoldDB" id="A0A8J3TGP3"/>
<dbReference type="Proteomes" id="UP000599074">
    <property type="component" value="Unassembled WGS sequence"/>
</dbReference>
<dbReference type="EMBL" id="BOON01000005">
    <property type="protein sequence ID" value="GII21135.1"/>
    <property type="molecule type" value="Genomic_DNA"/>
</dbReference>
<evidence type="ECO:0008006" key="3">
    <source>
        <dbReference type="Google" id="ProtNLM"/>
    </source>
</evidence>
<sequence length="158" mass="16457">MALSLLVLLVPIVVLLGMYRFLGGESPTVVDPSTAYADARAARAFPVAEPAVPAGWQPVSSAFRRGDAGSVLRVGFRSPSGGTAQLVESNVSAGALLTAELGAGARDEGPAGLVGQEWRRYTATQGDRAYVLSQQDRTVIVMGRAADAELTQLATSLR</sequence>
<evidence type="ECO:0000313" key="2">
    <source>
        <dbReference type="Proteomes" id="UP000599074"/>
    </source>
</evidence>
<name>A0A8J3TGP3_9ACTN</name>
<evidence type="ECO:0000313" key="1">
    <source>
        <dbReference type="EMBL" id="GII21135.1"/>
    </source>
</evidence>
<gene>
    <name evidence="1" type="ORF">Pme01_07320</name>
</gene>
<dbReference type="Pfam" id="PF14030">
    <property type="entry name" value="DUF4245"/>
    <property type="match status" value="1"/>
</dbReference>
<protein>
    <recommendedName>
        <fullName evidence="3">DUF4245 domain-containing protein</fullName>
    </recommendedName>
</protein>
<proteinExistence type="predicted"/>
<comment type="caution">
    <text evidence="1">The sequence shown here is derived from an EMBL/GenBank/DDBJ whole genome shotgun (WGS) entry which is preliminary data.</text>
</comment>
<organism evidence="1 2">
    <name type="scientific">Planosporangium mesophilum</name>
    <dbReference type="NCBI Taxonomy" id="689768"/>
    <lineage>
        <taxon>Bacteria</taxon>
        <taxon>Bacillati</taxon>
        <taxon>Actinomycetota</taxon>
        <taxon>Actinomycetes</taxon>
        <taxon>Micromonosporales</taxon>
        <taxon>Micromonosporaceae</taxon>
        <taxon>Planosporangium</taxon>
    </lineage>
</organism>
<accession>A0A8J3TGP3</accession>
<reference evidence="1" key="1">
    <citation type="submission" date="2021-01" db="EMBL/GenBank/DDBJ databases">
        <title>Whole genome shotgun sequence of Planosporangium mesophilum NBRC 109066.</title>
        <authorList>
            <person name="Komaki H."/>
            <person name="Tamura T."/>
        </authorList>
    </citation>
    <scope>NUCLEOTIDE SEQUENCE</scope>
    <source>
        <strain evidence="1">NBRC 109066</strain>
    </source>
</reference>
<dbReference type="InterPro" id="IPR025339">
    <property type="entry name" value="DUF4245"/>
</dbReference>